<dbReference type="Proteomes" id="UP000292884">
    <property type="component" value="Unassembled WGS sequence"/>
</dbReference>
<evidence type="ECO:0000313" key="1">
    <source>
        <dbReference type="EMBL" id="TCC93707.1"/>
    </source>
</evidence>
<dbReference type="RefSeq" id="WP_131551573.1">
    <property type="nucleotide sequence ID" value="NZ_SJSK01000001.1"/>
</dbReference>
<proteinExistence type="predicted"/>
<accession>A0A4R0N2W9</accession>
<sequence>MKVYIVIALIIFSLVSCKKENSSSSATKVELLTKKSWVQTSSEIYNDGISKWETYNSSTPRVQYYFFYADGTAERKENTGGTTYTVISKGSWSFANNEKTLKHSFFTGMLDLSIDELSETRLQLSGFETGTNGDKFRYTYVHP</sequence>
<dbReference type="AlphaFoldDB" id="A0A4R0N2W9"/>
<evidence type="ECO:0000313" key="2">
    <source>
        <dbReference type="Proteomes" id="UP000292884"/>
    </source>
</evidence>
<evidence type="ECO:0008006" key="3">
    <source>
        <dbReference type="Google" id="ProtNLM"/>
    </source>
</evidence>
<gene>
    <name evidence="1" type="ORF">EZ428_02750</name>
</gene>
<keyword evidence="2" id="KW-1185">Reference proteome</keyword>
<dbReference type="EMBL" id="SJSK01000001">
    <property type="protein sequence ID" value="TCC93707.1"/>
    <property type="molecule type" value="Genomic_DNA"/>
</dbReference>
<comment type="caution">
    <text evidence="1">The sequence shown here is derived from an EMBL/GenBank/DDBJ whole genome shotgun (WGS) entry which is preliminary data.</text>
</comment>
<dbReference type="PROSITE" id="PS51257">
    <property type="entry name" value="PROKAR_LIPOPROTEIN"/>
    <property type="match status" value="1"/>
</dbReference>
<organism evidence="1 2">
    <name type="scientific">Pedobacter frigiditerrae</name>
    <dbReference type="NCBI Taxonomy" id="2530452"/>
    <lineage>
        <taxon>Bacteria</taxon>
        <taxon>Pseudomonadati</taxon>
        <taxon>Bacteroidota</taxon>
        <taxon>Sphingobacteriia</taxon>
        <taxon>Sphingobacteriales</taxon>
        <taxon>Sphingobacteriaceae</taxon>
        <taxon>Pedobacter</taxon>
    </lineage>
</organism>
<name>A0A4R0N2W9_9SPHI</name>
<protein>
    <recommendedName>
        <fullName evidence="3">Lipocalin-like domain-containing protein</fullName>
    </recommendedName>
</protein>
<reference evidence="1 2" key="1">
    <citation type="submission" date="2019-02" db="EMBL/GenBank/DDBJ databases">
        <title>Pedobacter sp. RP-1-13 sp. nov., isolated from Arctic soil.</title>
        <authorList>
            <person name="Dahal R.H."/>
        </authorList>
    </citation>
    <scope>NUCLEOTIDE SEQUENCE [LARGE SCALE GENOMIC DNA]</scope>
    <source>
        <strain evidence="1 2">RP-1-13</strain>
    </source>
</reference>